<name>A0AB34IMA1_PRYPA</name>
<proteinExistence type="predicted"/>
<organism evidence="1 2">
    <name type="scientific">Prymnesium parvum</name>
    <name type="common">Toxic golden alga</name>
    <dbReference type="NCBI Taxonomy" id="97485"/>
    <lineage>
        <taxon>Eukaryota</taxon>
        <taxon>Haptista</taxon>
        <taxon>Haptophyta</taxon>
        <taxon>Prymnesiophyceae</taxon>
        <taxon>Prymnesiales</taxon>
        <taxon>Prymnesiaceae</taxon>
        <taxon>Prymnesium</taxon>
    </lineage>
</organism>
<accession>A0AB34IMA1</accession>
<gene>
    <name evidence="1" type="ORF">AB1Y20_012757</name>
</gene>
<dbReference type="EMBL" id="JBGBPQ010000024">
    <property type="protein sequence ID" value="KAL1500083.1"/>
    <property type="molecule type" value="Genomic_DNA"/>
</dbReference>
<keyword evidence="2" id="KW-1185">Reference proteome</keyword>
<dbReference type="Proteomes" id="UP001515480">
    <property type="component" value="Unassembled WGS sequence"/>
</dbReference>
<evidence type="ECO:0000313" key="2">
    <source>
        <dbReference type="Proteomes" id="UP001515480"/>
    </source>
</evidence>
<evidence type="ECO:0000313" key="1">
    <source>
        <dbReference type="EMBL" id="KAL1500083.1"/>
    </source>
</evidence>
<protein>
    <submittedName>
        <fullName evidence="1">Uncharacterized protein</fullName>
    </submittedName>
</protein>
<comment type="caution">
    <text evidence="1">The sequence shown here is derived from an EMBL/GenBank/DDBJ whole genome shotgun (WGS) entry which is preliminary data.</text>
</comment>
<sequence>MPVDPLLQAFLGQGQNLPPSDLNVDSSYSCREAPPFICAPPARWHALPLRGVRPACPGWPPRPPSHSVISSNDVIVCFGYLCCHDGCDFNPETCLGCAAQDDCLCCSSSFCLKTPCKPYSTCTLCHWCFFCCECSMFEKFTLCKCQQQCLCYVTAAALPTDDDVPCVCTLIIPSLMIYPKCGCCVKYSEIKSAKVGTSTNGAPEADVMSR</sequence>
<dbReference type="AlphaFoldDB" id="A0AB34IMA1"/>
<reference evidence="1 2" key="1">
    <citation type="journal article" date="2024" name="Science">
        <title>Giant polyketide synthase enzymes in the biosynthesis of giant marine polyether toxins.</title>
        <authorList>
            <person name="Fallon T.R."/>
            <person name="Shende V.V."/>
            <person name="Wierzbicki I.H."/>
            <person name="Pendleton A.L."/>
            <person name="Watervoot N.F."/>
            <person name="Auber R.P."/>
            <person name="Gonzalez D.J."/>
            <person name="Wisecaver J.H."/>
            <person name="Moore B.S."/>
        </authorList>
    </citation>
    <scope>NUCLEOTIDE SEQUENCE [LARGE SCALE GENOMIC DNA]</scope>
    <source>
        <strain evidence="1 2">12B1</strain>
    </source>
</reference>